<dbReference type="EMBL" id="BAABCB010000007">
    <property type="protein sequence ID" value="GAA4242029.1"/>
    <property type="molecule type" value="Genomic_DNA"/>
</dbReference>
<feature type="transmembrane region" description="Helical" evidence="1">
    <location>
        <begin position="24"/>
        <end position="49"/>
    </location>
</feature>
<accession>A0ABP8CQF1</accession>
<keyword evidence="1" id="KW-0472">Membrane</keyword>
<keyword evidence="3" id="KW-1185">Reference proteome</keyword>
<organism evidence="2 3">
    <name type="scientific">Winogradskyella damuponensis</name>
    <dbReference type="NCBI Taxonomy" id="943939"/>
    <lineage>
        <taxon>Bacteria</taxon>
        <taxon>Pseudomonadati</taxon>
        <taxon>Bacteroidota</taxon>
        <taxon>Flavobacteriia</taxon>
        <taxon>Flavobacteriales</taxon>
        <taxon>Flavobacteriaceae</taxon>
        <taxon>Winogradskyella</taxon>
    </lineage>
</organism>
<gene>
    <name evidence="2" type="ORF">GCM10022292_10780</name>
</gene>
<keyword evidence="1" id="KW-0812">Transmembrane</keyword>
<keyword evidence="1" id="KW-1133">Transmembrane helix</keyword>
<evidence type="ECO:0000313" key="2">
    <source>
        <dbReference type="EMBL" id="GAA4242029.1"/>
    </source>
</evidence>
<evidence type="ECO:0000256" key="1">
    <source>
        <dbReference type="SAM" id="Phobius"/>
    </source>
</evidence>
<protein>
    <submittedName>
        <fullName evidence="2">Uncharacterized protein</fullName>
    </submittedName>
</protein>
<proteinExistence type="predicted"/>
<reference evidence="3" key="1">
    <citation type="journal article" date="2019" name="Int. J. Syst. Evol. Microbiol.">
        <title>The Global Catalogue of Microorganisms (GCM) 10K type strain sequencing project: providing services to taxonomists for standard genome sequencing and annotation.</title>
        <authorList>
            <consortium name="The Broad Institute Genomics Platform"/>
            <consortium name="The Broad Institute Genome Sequencing Center for Infectious Disease"/>
            <person name="Wu L."/>
            <person name="Ma J."/>
        </authorList>
    </citation>
    <scope>NUCLEOTIDE SEQUENCE [LARGE SCALE GENOMIC DNA]</scope>
    <source>
        <strain evidence="3">JCM 17633</strain>
    </source>
</reference>
<sequence>MLDTIYISIFNHYKKALGKKSINIALLYICTLELSIALALGAFFIAFASQMKMLVMSSTKFWVLFSLIALFIISKNWMRYNGKKRTILNAKSKRSDTSIYLLWLLPLGCFAIAFILLQVQ</sequence>
<name>A0ABP8CQF1_9FLAO</name>
<evidence type="ECO:0000313" key="3">
    <source>
        <dbReference type="Proteomes" id="UP001501682"/>
    </source>
</evidence>
<feature type="transmembrane region" description="Helical" evidence="1">
    <location>
        <begin position="61"/>
        <end position="78"/>
    </location>
</feature>
<comment type="caution">
    <text evidence="2">The sequence shown here is derived from an EMBL/GenBank/DDBJ whole genome shotgun (WGS) entry which is preliminary data.</text>
</comment>
<dbReference type="RefSeq" id="WP_334468314.1">
    <property type="nucleotide sequence ID" value="NZ_BAABCB010000007.1"/>
</dbReference>
<feature type="transmembrane region" description="Helical" evidence="1">
    <location>
        <begin position="99"/>
        <end position="119"/>
    </location>
</feature>
<dbReference type="Proteomes" id="UP001501682">
    <property type="component" value="Unassembled WGS sequence"/>
</dbReference>